<keyword evidence="4" id="KW-0158">Chromosome</keyword>
<dbReference type="Proteomes" id="UP000245699">
    <property type="component" value="Unassembled WGS sequence"/>
</dbReference>
<evidence type="ECO:0000256" key="5">
    <source>
        <dbReference type="ARBA" id="ARBA00022895"/>
    </source>
</evidence>
<dbReference type="PANTHER" id="PTHR13989:SF33">
    <property type="entry name" value="CST COMPLEX SUBUNIT STN1"/>
    <property type="match status" value="1"/>
</dbReference>
<dbReference type="GO" id="GO:0005634">
    <property type="term" value="C:nucleus"/>
    <property type="evidence" value="ECO:0007669"/>
    <property type="project" value="UniProtKB-SubCell"/>
</dbReference>
<name>A0A2T9YWH6_9FUNG</name>
<evidence type="ECO:0000256" key="2">
    <source>
        <dbReference type="ARBA" id="ARBA00004574"/>
    </source>
</evidence>
<keyword evidence="10" id="KW-1185">Reference proteome</keyword>
<dbReference type="AlphaFoldDB" id="A0A2T9YWH6"/>
<dbReference type="GO" id="GO:0003677">
    <property type="term" value="F:DNA binding"/>
    <property type="evidence" value="ECO:0007669"/>
    <property type="project" value="UniProtKB-KW"/>
</dbReference>
<dbReference type="InterPro" id="IPR040260">
    <property type="entry name" value="RFA2-like"/>
</dbReference>
<dbReference type="SUPFAM" id="SSF50249">
    <property type="entry name" value="Nucleic acid-binding proteins"/>
    <property type="match status" value="1"/>
</dbReference>
<evidence type="ECO:0000313" key="10">
    <source>
        <dbReference type="Proteomes" id="UP000245699"/>
    </source>
</evidence>
<sequence>MNSDFVNRVFCTEFNDLDRNSKIQIIGILTAIESKYKYTKYTIDDGTGYVDGIDWRKQGFESQNISNDSTENEAGNVLYGLGDIVRATGVIVIFNNRKEMRLTKIQKISNPNELALSVLEILSSNC</sequence>
<evidence type="ECO:0000256" key="6">
    <source>
        <dbReference type="ARBA" id="ARBA00023125"/>
    </source>
</evidence>
<keyword evidence="6" id="KW-0238">DNA-binding</keyword>
<reference evidence="9 10" key="1">
    <citation type="journal article" date="2018" name="MBio">
        <title>Comparative Genomics Reveals the Core Gene Toolbox for the Fungus-Insect Symbiosis.</title>
        <authorList>
            <person name="Wang Y."/>
            <person name="Stata M."/>
            <person name="Wang W."/>
            <person name="Stajich J.E."/>
            <person name="White M.M."/>
            <person name="Moncalvo J.M."/>
        </authorList>
    </citation>
    <scope>NUCLEOTIDE SEQUENCE [LARGE SCALE GENOMIC DNA]</scope>
    <source>
        <strain evidence="9 10">AUS-77-4</strain>
    </source>
</reference>
<comment type="subcellular location">
    <subcellularLocation>
        <location evidence="2">Chromosome</location>
        <location evidence="2">Telomere</location>
    </subcellularLocation>
    <subcellularLocation>
        <location evidence="1">Nucleus</location>
    </subcellularLocation>
</comment>
<protein>
    <recommendedName>
        <fullName evidence="3">CST complex subunit STN1</fullName>
    </recommendedName>
    <alternativeName>
        <fullName evidence="8">Suppressor of cdc thirteen homolog</fullName>
    </alternativeName>
</protein>
<evidence type="ECO:0000256" key="8">
    <source>
        <dbReference type="ARBA" id="ARBA00030039"/>
    </source>
</evidence>
<dbReference type="PANTHER" id="PTHR13989">
    <property type="entry name" value="REPLICATION PROTEIN A-RELATED"/>
    <property type="match status" value="1"/>
</dbReference>
<proteinExistence type="predicted"/>
<keyword evidence="7" id="KW-0539">Nucleus</keyword>
<dbReference type="OrthoDB" id="25571at2759"/>
<dbReference type="EMBL" id="MBFT01000136">
    <property type="protein sequence ID" value="PVU96687.1"/>
    <property type="molecule type" value="Genomic_DNA"/>
</dbReference>
<gene>
    <name evidence="9" type="ORF">BB559_002301</name>
</gene>
<evidence type="ECO:0000256" key="4">
    <source>
        <dbReference type="ARBA" id="ARBA00022454"/>
    </source>
</evidence>
<dbReference type="GO" id="GO:0000781">
    <property type="term" value="C:chromosome, telomeric region"/>
    <property type="evidence" value="ECO:0007669"/>
    <property type="project" value="UniProtKB-SubCell"/>
</dbReference>
<comment type="caution">
    <text evidence="9">The sequence shown here is derived from an EMBL/GenBank/DDBJ whole genome shotgun (WGS) entry which is preliminary data.</text>
</comment>
<evidence type="ECO:0000256" key="3">
    <source>
        <dbReference type="ARBA" id="ARBA00017411"/>
    </source>
</evidence>
<keyword evidence="5" id="KW-0779">Telomere</keyword>
<accession>A0A2T9YWH6</accession>
<organism evidence="9 10">
    <name type="scientific">Furculomyces boomerangus</name>
    <dbReference type="NCBI Taxonomy" id="61424"/>
    <lineage>
        <taxon>Eukaryota</taxon>
        <taxon>Fungi</taxon>
        <taxon>Fungi incertae sedis</taxon>
        <taxon>Zoopagomycota</taxon>
        <taxon>Kickxellomycotina</taxon>
        <taxon>Harpellomycetes</taxon>
        <taxon>Harpellales</taxon>
        <taxon>Harpellaceae</taxon>
        <taxon>Furculomyces</taxon>
    </lineage>
</organism>
<dbReference type="Gene3D" id="2.40.50.140">
    <property type="entry name" value="Nucleic acid-binding proteins"/>
    <property type="match status" value="1"/>
</dbReference>
<evidence type="ECO:0000313" key="9">
    <source>
        <dbReference type="EMBL" id="PVU96687.1"/>
    </source>
</evidence>
<evidence type="ECO:0000256" key="1">
    <source>
        <dbReference type="ARBA" id="ARBA00004123"/>
    </source>
</evidence>
<dbReference type="InterPro" id="IPR012340">
    <property type="entry name" value="NA-bd_OB-fold"/>
</dbReference>
<evidence type="ECO:0000256" key="7">
    <source>
        <dbReference type="ARBA" id="ARBA00023242"/>
    </source>
</evidence>